<evidence type="ECO:0000313" key="3">
    <source>
        <dbReference type="Proteomes" id="UP000282741"/>
    </source>
</evidence>
<reference evidence="3" key="1">
    <citation type="submission" date="2017-10" db="EMBL/GenBank/DDBJ databases">
        <title>Whole genome sequencing of various Bordetella species.</title>
        <authorList>
            <person name="Weigand M.R."/>
            <person name="Loparev V."/>
            <person name="Peng Y."/>
            <person name="Bowden K.E."/>
            <person name="Tondella M.L."/>
            <person name="Williams M.M."/>
        </authorList>
    </citation>
    <scope>NUCLEOTIDE SEQUENCE [LARGE SCALE GENOMIC DNA]</scope>
    <source>
        <strain evidence="3">H720</strain>
    </source>
</reference>
<dbReference type="Proteomes" id="UP000282741">
    <property type="component" value="Chromosome"/>
</dbReference>
<gene>
    <name evidence="2" type="ORF">CS347_19255</name>
</gene>
<evidence type="ECO:0000259" key="1">
    <source>
        <dbReference type="Pfam" id="PF12697"/>
    </source>
</evidence>
<sequence length="310" mass="32988">MPDTQKPHWTESRRSGRLARVRSRAGVEMTGLHAPADGQAPLLLCLHGLSGNLGTSFVVDFLSAPELEGVHLLTVESSAHGNIAMARRGDPPRYSLGGSAFEIFDECIGDLAAWVDYAASKTRGPIILLGHSLGAAKVVRYQAETADPRVRGLVLASAADLKGAFWAMHGDASATRFMDEARAMLRRGEGRALMGEDCVVGLLKQRISAATFIDRFEDGKPSDVFDFFGRGSIRAFEDLAKVTLPLLALYGSSGEIVGGGDVARALSLLEQRAARCPAFSSAIVPGNHWYLGSEPLVAQTIAAWLAGLAS</sequence>
<dbReference type="InterPro" id="IPR000073">
    <property type="entry name" value="AB_hydrolase_1"/>
</dbReference>
<proteinExistence type="predicted"/>
<dbReference type="GeneID" id="92993754"/>
<evidence type="ECO:0000313" key="2">
    <source>
        <dbReference type="EMBL" id="AZW18743.1"/>
    </source>
</evidence>
<feature type="domain" description="AB hydrolase-1" evidence="1">
    <location>
        <begin position="43"/>
        <end position="295"/>
    </location>
</feature>
<dbReference type="RefSeq" id="WP_080700163.1">
    <property type="nucleotide sequence ID" value="NZ_CP012077.1"/>
</dbReference>
<accession>A0AAN1S0D0</accession>
<dbReference type="AlphaFoldDB" id="A0AAN1S0D0"/>
<protein>
    <submittedName>
        <fullName evidence="2">DUF1749 domain-containing protein</fullName>
    </submittedName>
</protein>
<dbReference type="Gene3D" id="3.40.50.1820">
    <property type="entry name" value="alpha/beta hydrolase"/>
    <property type="match status" value="1"/>
</dbReference>
<dbReference type="InterPro" id="IPR029058">
    <property type="entry name" value="AB_hydrolase_fold"/>
</dbReference>
<dbReference type="Pfam" id="PF12697">
    <property type="entry name" value="Abhydrolase_6"/>
    <property type="match status" value="1"/>
</dbReference>
<dbReference type="EMBL" id="CP024172">
    <property type="protein sequence ID" value="AZW18743.1"/>
    <property type="molecule type" value="Genomic_DNA"/>
</dbReference>
<organism evidence="2 3">
    <name type="scientific">Bordetella hinzii</name>
    <dbReference type="NCBI Taxonomy" id="103855"/>
    <lineage>
        <taxon>Bacteria</taxon>
        <taxon>Pseudomonadati</taxon>
        <taxon>Pseudomonadota</taxon>
        <taxon>Betaproteobacteria</taxon>
        <taxon>Burkholderiales</taxon>
        <taxon>Alcaligenaceae</taxon>
        <taxon>Bordetella</taxon>
    </lineage>
</organism>
<name>A0AAN1S0D0_9BORD</name>
<dbReference type="SUPFAM" id="SSF53474">
    <property type="entry name" value="alpha/beta-Hydrolases"/>
    <property type="match status" value="1"/>
</dbReference>